<evidence type="ECO:0000259" key="2">
    <source>
        <dbReference type="Pfam" id="PF18602"/>
    </source>
</evidence>
<feature type="region of interest" description="Disordered" evidence="1">
    <location>
        <begin position="128"/>
        <end position="150"/>
    </location>
</feature>
<protein>
    <recommendedName>
        <fullName evidence="2">Rap1a immunity protein domain-containing protein</fullName>
    </recommendedName>
</protein>
<gene>
    <name evidence="3" type="ORF">JGUZn3_15100</name>
</gene>
<dbReference type="Gene3D" id="1.10.890.40">
    <property type="match status" value="1"/>
</dbReference>
<evidence type="ECO:0000313" key="3">
    <source>
        <dbReference type="EMBL" id="QNT78733.1"/>
    </source>
</evidence>
<dbReference type="Pfam" id="PF18602">
    <property type="entry name" value="Rap1a"/>
    <property type="match status" value="1"/>
</dbReference>
<proteinExistence type="predicted"/>
<name>A0A7H1NSH3_9PROT</name>
<feature type="domain" description="Rap1a immunity protein" evidence="2">
    <location>
        <begin position="36"/>
        <end position="125"/>
    </location>
</feature>
<sequence length="150" mass="15842">MNSLLKFGFTFGLVGSVLLSYTNLAYAQRVSSMQAGRLLQLCTRSSGAQICEAYITGMADSVALTKVFDKNQGDSTAPAGFCIPVSTTGVQMRSAVVAWLKSKKDHLHEPVGGLVYTALHETFPCKGAEAKPAEGNAPSQSGLTESKGHQ</sequence>
<organism evidence="3 4">
    <name type="scientific">Entomobacter blattae</name>
    <dbReference type="NCBI Taxonomy" id="2762277"/>
    <lineage>
        <taxon>Bacteria</taxon>
        <taxon>Pseudomonadati</taxon>
        <taxon>Pseudomonadota</taxon>
        <taxon>Alphaproteobacteria</taxon>
        <taxon>Acetobacterales</taxon>
        <taxon>Acetobacteraceae</taxon>
        <taxon>Entomobacter</taxon>
    </lineage>
</organism>
<dbReference type="Proteomes" id="UP000516349">
    <property type="component" value="Chromosome"/>
</dbReference>
<evidence type="ECO:0000313" key="4">
    <source>
        <dbReference type="Proteomes" id="UP000516349"/>
    </source>
</evidence>
<dbReference type="EMBL" id="CP060244">
    <property type="protein sequence ID" value="QNT78733.1"/>
    <property type="molecule type" value="Genomic_DNA"/>
</dbReference>
<reference evidence="3 4" key="1">
    <citation type="submission" date="2020-08" db="EMBL/GenBank/DDBJ databases">
        <title>Complete genome sequence of Entomobacter blattae G55GP.</title>
        <authorList>
            <person name="Poehlein A."/>
            <person name="Guzman J."/>
            <person name="Daniel R."/>
            <person name="Vilcinskas A."/>
        </authorList>
    </citation>
    <scope>NUCLEOTIDE SEQUENCE [LARGE SCALE GENOMIC DNA]</scope>
    <source>
        <strain evidence="3 4">G55GP</strain>
    </source>
</reference>
<keyword evidence="4" id="KW-1185">Reference proteome</keyword>
<dbReference type="KEGG" id="ebla:JGUZn3_15100"/>
<accession>A0A7H1NSH3</accession>
<dbReference type="InterPro" id="IPR041238">
    <property type="entry name" value="Rap1a"/>
</dbReference>
<dbReference type="RefSeq" id="WP_238996782.1">
    <property type="nucleotide sequence ID" value="NZ_CP060244.1"/>
</dbReference>
<dbReference type="AlphaFoldDB" id="A0A7H1NSH3"/>
<evidence type="ECO:0000256" key="1">
    <source>
        <dbReference type="SAM" id="MobiDB-lite"/>
    </source>
</evidence>